<comment type="caution">
    <text evidence="2">The sequence shown here is derived from an EMBL/GenBank/DDBJ whole genome shotgun (WGS) entry which is preliminary data.</text>
</comment>
<reference evidence="3 5" key="2">
    <citation type="journal article" date="2016" name="Eur. J. Clin. Microbiol. Infect. Dis.">
        <title>Whole genome sequencing as a tool for phylogenetic analysis of clinical strains of Mitis group streptococci.</title>
        <authorList>
            <person name="Rasmussen L.H."/>
            <person name="Dargis R."/>
            <person name="Hojholt K."/>
            <person name="Christensen J.J."/>
            <person name="Skovgaard O."/>
            <person name="Justesen U.S."/>
            <person name="Rosenvinge F.S."/>
            <person name="Moser C."/>
            <person name="Lukjancenko O."/>
            <person name="Rasmussen S."/>
            <person name="Nielsen X.C."/>
        </authorList>
    </citation>
    <scope>NUCLEOTIDE SEQUENCE [LARGE SCALE GENOMIC DNA]</scope>
    <source>
        <strain evidence="3 5">RH_8610_08</strain>
    </source>
</reference>
<gene>
    <name evidence="3" type="ORF">B7722_07770</name>
    <name evidence="2" type="ORF">TZ92_01474</name>
</gene>
<dbReference type="EMBL" id="NCUJ01000018">
    <property type="protein sequence ID" value="ORO51162.1"/>
    <property type="molecule type" value="Genomic_DNA"/>
</dbReference>
<dbReference type="Proteomes" id="UP000193768">
    <property type="component" value="Unassembled WGS sequence"/>
</dbReference>
<evidence type="ECO:0000313" key="5">
    <source>
        <dbReference type="Proteomes" id="UP000193768"/>
    </source>
</evidence>
<dbReference type="InterPro" id="IPR016181">
    <property type="entry name" value="Acyl_CoA_acyltransferase"/>
</dbReference>
<dbReference type="PATRIC" id="fig|28037.214.peg.1478"/>
<dbReference type="EMBL" id="JYGR01000005">
    <property type="protein sequence ID" value="KJQ70945.1"/>
    <property type="molecule type" value="Genomic_DNA"/>
</dbReference>
<evidence type="ECO:0000313" key="3">
    <source>
        <dbReference type="EMBL" id="ORO51162.1"/>
    </source>
</evidence>
<dbReference type="Gene3D" id="3.40.630.30">
    <property type="match status" value="1"/>
</dbReference>
<reference evidence="2 4" key="1">
    <citation type="submission" date="2015-02" db="EMBL/GenBank/DDBJ databases">
        <title>Evolution of amylase-binding proteins of oral streptococcal species.</title>
        <authorList>
            <person name="Haase E.M."/>
        </authorList>
    </citation>
    <scope>NUCLEOTIDE SEQUENCE [LARGE SCALE GENOMIC DNA]</scope>
    <source>
        <strain evidence="2 4">SK141</strain>
    </source>
</reference>
<evidence type="ECO:0000313" key="2">
    <source>
        <dbReference type="EMBL" id="KJQ70945.1"/>
    </source>
</evidence>
<protein>
    <submittedName>
        <fullName evidence="3">GNAT family N-acetyltransferase</fullName>
    </submittedName>
    <submittedName>
        <fullName evidence="2">Ribosomal-protein-S5-alanine N-acetyltransferase</fullName>
    </submittedName>
</protein>
<dbReference type="RefSeq" id="WP_033629906.1">
    <property type="nucleotide sequence ID" value="NZ_JYGO01000002.1"/>
</dbReference>
<evidence type="ECO:0000313" key="4">
    <source>
        <dbReference type="Proteomes" id="UP000033716"/>
    </source>
</evidence>
<dbReference type="PANTHER" id="PTHR43792">
    <property type="entry name" value="GNAT FAMILY, PUTATIVE (AFU_ORTHOLOGUE AFUA_3G00765)-RELATED-RELATED"/>
    <property type="match status" value="1"/>
</dbReference>
<feature type="domain" description="N-acetyltransferase" evidence="1">
    <location>
        <begin position="2"/>
        <end position="174"/>
    </location>
</feature>
<accession>A0A0F2D9G0</accession>
<dbReference type="SUPFAM" id="SSF55729">
    <property type="entry name" value="Acyl-CoA N-acyltransferases (Nat)"/>
    <property type="match status" value="1"/>
</dbReference>
<dbReference type="PROSITE" id="PS51186">
    <property type="entry name" value="GNAT"/>
    <property type="match status" value="1"/>
</dbReference>
<dbReference type="Pfam" id="PF13302">
    <property type="entry name" value="Acetyltransf_3"/>
    <property type="match status" value="1"/>
</dbReference>
<name>A0A0F2D9G0_STROR</name>
<organism evidence="2 4">
    <name type="scientific">Streptococcus oralis subsp. oralis</name>
    <dbReference type="NCBI Taxonomy" id="1891914"/>
    <lineage>
        <taxon>Bacteria</taxon>
        <taxon>Bacillati</taxon>
        <taxon>Bacillota</taxon>
        <taxon>Bacilli</taxon>
        <taxon>Lactobacillales</taxon>
        <taxon>Streptococcaceae</taxon>
        <taxon>Streptococcus</taxon>
    </lineage>
</organism>
<proteinExistence type="predicted"/>
<dbReference type="Proteomes" id="UP000033716">
    <property type="component" value="Unassembled WGS sequence"/>
</dbReference>
<dbReference type="InterPro" id="IPR051531">
    <property type="entry name" value="N-acetyltransferase"/>
</dbReference>
<dbReference type="GO" id="GO:0016747">
    <property type="term" value="F:acyltransferase activity, transferring groups other than amino-acyl groups"/>
    <property type="evidence" value="ECO:0007669"/>
    <property type="project" value="InterPro"/>
</dbReference>
<dbReference type="AlphaFoldDB" id="A0A0F2D9G0"/>
<evidence type="ECO:0000259" key="1">
    <source>
        <dbReference type="PROSITE" id="PS51186"/>
    </source>
</evidence>
<dbReference type="InterPro" id="IPR000182">
    <property type="entry name" value="GNAT_dom"/>
</dbReference>
<reference evidence="3" key="3">
    <citation type="submission" date="2017-04" db="EMBL/GenBank/DDBJ databases">
        <authorList>
            <person name="Afonso C.L."/>
            <person name="Miller P.J."/>
            <person name="Scott M.A."/>
            <person name="Spackman E."/>
            <person name="Goraichik I."/>
            <person name="Dimitrov K.M."/>
            <person name="Suarez D.L."/>
            <person name="Swayne D.E."/>
        </authorList>
    </citation>
    <scope>NUCLEOTIDE SEQUENCE</scope>
    <source>
        <strain evidence="3">RH_8610_08</strain>
    </source>
</reference>
<sequence length="179" mass="21569">MIILKELEVDDYLSWYQGFNNRLDKQLPYDEGKLDMEPCTKSWFVKLVEHHQTLRKCDEQYIYGIFRKEDGKHLGMIYLAKLVRDRTSWAEIGYFIHNQYFQKGYGKAALKSLLKINREELHFHRLEAQTFPDNEPSKRLLVSCGFVFEGRRQQMRYENGEWQPQDIYVYLEDVDLNVE</sequence>
<keyword evidence="2" id="KW-0808">Transferase</keyword>